<dbReference type="AlphaFoldDB" id="A0AAD5VNY4"/>
<feature type="transmembrane region" description="Helical" evidence="1">
    <location>
        <begin position="275"/>
        <end position="293"/>
    </location>
</feature>
<protein>
    <submittedName>
        <fullName evidence="2">Uncharacterized protein</fullName>
    </submittedName>
</protein>
<dbReference type="Proteomes" id="UP001213000">
    <property type="component" value="Unassembled WGS sequence"/>
</dbReference>
<organism evidence="2 3">
    <name type="scientific">Leucocoprinus birnbaumii</name>
    <dbReference type="NCBI Taxonomy" id="56174"/>
    <lineage>
        <taxon>Eukaryota</taxon>
        <taxon>Fungi</taxon>
        <taxon>Dikarya</taxon>
        <taxon>Basidiomycota</taxon>
        <taxon>Agaricomycotina</taxon>
        <taxon>Agaricomycetes</taxon>
        <taxon>Agaricomycetidae</taxon>
        <taxon>Agaricales</taxon>
        <taxon>Agaricineae</taxon>
        <taxon>Agaricaceae</taxon>
        <taxon>Leucocoprinus</taxon>
    </lineage>
</organism>
<comment type="caution">
    <text evidence="2">The sequence shown here is derived from an EMBL/GenBank/DDBJ whole genome shotgun (WGS) entry which is preliminary data.</text>
</comment>
<name>A0AAD5VNY4_9AGAR</name>
<accession>A0AAD5VNY4</accession>
<keyword evidence="1" id="KW-1133">Transmembrane helix</keyword>
<keyword evidence="3" id="KW-1185">Reference proteome</keyword>
<feature type="transmembrane region" description="Helical" evidence="1">
    <location>
        <begin position="105"/>
        <end position="121"/>
    </location>
</feature>
<feature type="transmembrane region" description="Helical" evidence="1">
    <location>
        <begin position="389"/>
        <end position="411"/>
    </location>
</feature>
<feature type="transmembrane region" description="Helical" evidence="1">
    <location>
        <begin position="299"/>
        <end position="319"/>
    </location>
</feature>
<dbReference type="PANTHER" id="PTHR35043:SF7">
    <property type="entry name" value="TRANSCRIPTION FACTOR DOMAIN-CONTAINING PROTEIN"/>
    <property type="match status" value="1"/>
</dbReference>
<evidence type="ECO:0000256" key="1">
    <source>
        <dbReference type="SAM" id="Phobius"/>
    </source>
</evidence>
<gene>
    <name evidence="2" type="ORF">NP233_g10621</name>
</gene>
<evidence type="ECO:0000313" key="2">
    <source>
        <dbReference type="EMBL" id="KAJ3560767.1"/>
    </source>
</evidence>
<dbReference type="EMBL" id="JANIEX010001113">
    <property type="protein sequence ID" value="KAJ3560767.1"/>
    <property type="molecule type" value="Genomic_DNA"/>
</dbReference>
<reference evidence="2" key="1">
    <citation type="submission" date="2022-07" db="EMBL/GenBank/DDBJ databases">
        <title>Genome Sequence of Leucocoprinus birnbaumii.</title>
        <authorList>
            <person name="Buettner E."/>
        </authorList>
    </citation>
    <scope>NUCLEOTIDE SEQUENCE</scope>
    <source>
        <strain evidence="2">VT141</strain>
    </source>
</reference>
<proteinExistence type="predicted"/>
<feature type="transmembrane region" description="Helical" evidence="1">
    <location>
        <begin position="518"/>
        <end position="538"/>
    </location>
</feature>
<keyword evidence="1" id="KW-0472">Membrane</keyword>
<sequence length="566" mass="62929">MALYANPVLSIPKLPRGGTAHLAVAIQNLCLITLRAPSPFPAMLFLLLTAAASQHASSIPVADSTSGQINDFGSQLLTRSVVPFPTMPDNGAPFNPAHYRTTQQIVLSCLVTIFACTWVSMHPNVPDPDNTGWQNLLSRVRTMFFALVGPEFVVIWALRQRLGAARHMEEYNLRIGLKPRPFSLLQCAMDWFRVPQGGFTPLKSVEPGWTLTHGFLLEMQGLVQLNQNGEPEGGDPYFEDRPGIVSTVDHLHGHHFTMSENEINDKSKGDAFTKFVVVIQTSWFILQCVARWVQRLYVSELEIITLAFAVLNIITYALWWNKPQNMRVAIPIHIVGNPSHTGFARVADGKEEDDCEVIEIAHPSEDRSDTQASAEKSGSGVGSERLGRCWSLICLFFNTYLYFIQAVIQPINILPAFCLMMGDNGLVFKASPSVRATFYSSNQGTAERKVSSAIGLVGALFGGVHLIPIWLCSFPSDTERIMWMSGSIWMTIQPMMFSRVLSAWFYVGGPLPQPWDDILVQIPHTIGFVQYVICRLILMGLAFSSLRGLPPGAYLNIEWSTFFPHV</sequence>
<feature type="transmembrane region" description="Helical" evidence="1">
    <location>
        <begin position="483"/>
        <end position="506"/>
    </location>
</feature>
<evidence type="ECO:0000313" key="3">
    <source>
        <dbReference type="Proteomes" id="UP001213000"/>
    </source>
</evidence>
<keyword evidence="1" id="KW-0812">Transmembrane</keyword>
<feature type="transmembrane region" description="Helical" evidence="1">
    <location>
        <begin position="141"/>
        <end position="158"/>
    </location>
</feature>
<dbReference type="PANTHER" id="PTHR35043">
    <property type="entry name" value="TRANSCRIPTION FACTOR DOMAIN-CONTAINING PROTEIN"/>
    <property type="match status" value="1"/>
</dbReference>
<feature type="transmembrane region" description="Helical" evidence="1">
    <location>
        <begin position="450"/>
        <end position="471"/>
    </location>
</feature>